<name>A0ABP1P5B5_XYLVO</name>
<keyword evidence="4" id="KW-1015">Disulfide bond</keyword>
<feature type="signal peptide" evidence="6">
    <location>
        <begin position="1"/>
        <end position="21"/>
    </location>
</feature>
<keyword evidence="5" id="KW-0325">Glycoprotein</keyword>
<keyword evidence="3 6" id="KW-0378">Hydrolase</keyword>
<feature type="domain" description="Carboxylesterase type B" evidence="7">
    <location>
        <begin position="26"/>
        <end position="543"/>
    </location>
</feature>
<dbReference type="InterPro" id="IPR019819">
    <property type="entry name" value="Carboxylesterase_B_CS"/>
</dbReference>
<dbReference type="Pfam" id="PF00135">
    <property type="entry name" value="COesterase"/>
    <property type="match status" value="1"/>
</dbReference>
<sequence length="558" mass="62702">MTTTKLWSTLLLAGLVHLSWQNEEVPKVNTPLGSVTGYYKESWHGKRYEAYEGIPYAQSPVGKLRFEPPKPAKKWEEELLATKKNSICQQYLPHHFVKNGERVVGSEDCLYLNVYVPIGNRDPVPVMVWVAGGAFQFGSGNKIEEKLLMDRNIILVTFNYRLGPFGFLSTEDSVVPGNMGLKDQSMALRWVSDNIRSFGGDPKNITIFGASAGGTSVHYHYLSPLSAGLFQRGISISGVTLLPSAIVNRALEKSKRLAELVECPTSNVTAMVSCLKTRPARRLYEVLGQFLVWMDNPAVLFGPVIEKHGPNPFISRSPLEIISNGEAYDVPWITGVTSEEGLLPTASFILKHDLLKELNDNWVDLAPHLLGYNDTIPVSQHRNVGEKIRKHYLGTSEITNNSLTPLSRLNGDRVFVFGLEKAARLQAKANKSPIWTYYYSYKSTHSFSEVLSNSTTNFGVCHCDDILSIIDQMISNTTKPMDIQMQEMLLDFYTSFAIQGEPRIGDAEWTVLNPDEEQFRYLHIASPKNISMSGDYNFAEKSFWNTIDFMENKYGLEE</sequence>
<dbReference type="SUPFAM" id="SSF53474">
    <property type="entry name" value="alpha/beta-Hydrolases"/>
    <property type="match status" value="1"/>
</dbReference>
<dbReference type="EC" id="3.1.1.-" evidence="6"/>
<evidence type="ECO:0000256" key="2">
    <source>
        <dbReference type="ARBA" id="ARBA00022487"/>
    </source>
</evidence>
<dbReference type="PANTHER" id="PTHR43142">
    <property type="entry name" value="CARBOXYLIC ESTER HYDROLASE"/>
    <property type="match status" value="1"/>
</dbReference>
<evidence type="ECO:0000256" key="3">
    <source>
        <dbReference type="ARBA" id="ARBA00022801"/>
    </source>
</evidence>
<keyword evidence="9" id="KW-1185">Reference proteome</keyword>
<evidence type="ECO:0000256" key="6">
    <source>
        <dbReference type="RuleBase" id="RU361235"/>
    </source>
</evidence>
<evidence type="ECO:0000313" key="9">
    <source>
        <dbReference type="Proteomes" id="UP001642520"/>
    </source>
</evidence>
<evidence type="ECO:0000256" key="5">
    <source>
        <dbReference type="ARBA" id="ARBA00023180"/>
    </source>
</evidence>
<organism evidence="8 9">
    <name type="scientific">Xylocopa violacea</name>
    <name type="common">Violet carpenter bee</name>
    <name type="synonym">Apis violacea</name>
    <dbReference type="NCBI Taxonomy" id="135666"/>
    <lineage>
        <taxon>Eukaryota</taxon>
        <taxon>Metazoa</taxon>
        <taxon>Ecdysozoa</taxon>
        <taxon>Arthropoda</taxon>
        <taxon>Hexapoda</taxon>
        <taxon>Insecta</taxon>
        <taxon>Pterygota</taxon>
        <taxon>Neoptera</taxon>
        <taxon>Endopterygota</taxon>
        <taxon>Hymenoptera</taxon>
        <taxon>Apocrita</taxon>
        <taxon>Aculeata</taxon>
        <taxon>Apoidea</taxon>
        <taxon>Anthophila</taxon>
        <taxon>Apidae</taxon>
        <taxon>Xylocopa</taxon>
        <taxon>Xylocopa</taxon>
    </lineage>
</organism>
<dbReference type="InterPro" id="IPR019826">
    <property type="entry name" value="Carboxylesterase_B_AS"/>
</dbReference>
<dbReference type="Proteomes" id="UP001642520">
    <property type="component" value="Unassembled WGS sequence"/>
</dbReference>
<dbReference type="Gene3D" id="3.40.50.1820">
    <property type="entry name" value="alpha/beta hydrolase"/>
    <property type="match status" value="1"/>
</dbReference>
<dbReference type="InterPro" id="IPR002018">
    <property type="entry name" value="CarbesteraseB"/>
</dbReference>
<reference evidence="8 9" key="1">
    <citation type="submission" date="2024-08" db="EMBL/GenBank/DDBJ databases">
        <authorList>
            <person name="Will J Nash"/>
            <person name="Angela Man"/>
            <person name="Seanna McTaggart"/>
            <person name="Kendall Baker"/>
            <person name="Tom Barker"/>
            <person name="Leah Catchpole"/>
            <person name="Alex Durrant"/>
            <person name="Karim Gharbi"/>
            <person name="Naomi Irish"/>
            <person name="Gemy Kaithakottil"/>
            <person name="Debby Ku"/>
            <person name="Aaliyah Providence"/>
            <person name="Felix Shaw"/>
            <person name="David Swarbreck"/>
            <person name="Chris Watkins"/>
            <person name="Ann M. McCartney"/>
            <person name="Giulio Formenti"/>
            <person name="Alice Mouton"/>
            <person name="Noel Vella"/>
            <person name="Bjorn M von Reumont"/>
            <person name="Adriana Vella"/>
            <person name="Wilfried Haerty"/>
        </authorList>
    </citation>
    <scope>NUCLEOTIDE SEQUENCE [LARGE SCALE GENOMIC DNA]</scope>
</reference>
<evidence type="ECO:0000259" key="7">
    <source>
        <dbReference type="Pfam" id="PF00135"/>
    </source>
</evidence>
<dbReference type="PANTHER" id="PTHR43142:SF1">
    <property type="entry name" value="CARBOXYLIC ESTER HYDROLASE"/>
    <property type="match status" value="1"/>
</dbReference>
<evidence type="ECO:0000256" key="4">
    <source>
        <dbReference type="ARBA" id="ARBA00023157"/>
    </source>
</evidence>
<feature type="chain" id="PRO_5045000820" description="Carboxylic ester hydrolase" evidence="6">
    <location>
        <begin position="22"/>
        <end position="558"/>
    </location>
</feature>
<dbReference type="InterPro" id="IPR029058">
    <property type="entry name" value="AB_hydrolase_fold"/>
</dbReference>
<dbReference type="PROSITE" id="PS00941">
    <property type="entry name" value="CARBOXYLESTERASE_B_2"/>
    <property type="match status" value="1"/>
</dbReference>
<comment type="caution">
    <text evidence="8">The sequence shown here is derived from an EMBL/GenBank/DDBJ whole genome shotgun (WGS) entry which is preliminary data.</text>
</comment>
<evidence type="ECO:0000256" key="1">
    <source>
        <dbReference type="ARBA" id="ARBA00005964"/>
    </source>
</evidence>
<protein>
    <recommendedName>
        <fullName evidence="6">Carboxylic ester hydrolase</fullName>
        <ecNumber evidence="6">3.1.1.-</ecNumber>
    </recommendedName>
</protein>
<comment type="similarity">
    <text evidence="1 6">Belongs to the type-B carboxylesterase/lipase family.</text>
</comment>
<accession>A0ABP1P5B5</accession>
<proteinExistence type="inferred from homology"/>
<keyword evidence="2" id="KW-0719">Serine esterase</keyword>
<gene>
    <name evidence="8" type="ORF">XYLVIOL_LOCUS8361</name>
</gene>
<dbReference type="EMBL" id="CAXAJV020001296">
    <property type="protein sequence ID" value="CAL7947467.1"/>
    <property type="molecule type" value="Genomic_DNA"/>
</dbReference>
<evidence type="ECO:0000313" key="8">
    <source>
        <dbReference type="EMBL" id="CAL7947467.1"/>
    </source>
</evidence>
<dbReference type="PROSITE" id="PS00122">
    <property type="entry name" value="CARBOXYLESTERASE_B_1"/>
    <property type="match status" value="1"/>
</dbReference>
<keyword evidence="6" id="KW-0732">Signal</keyword>